<evidence type="ECO:0000313" key="3">
    <source>
        <dbReference type="Proteomes" id="UP000335636"/>
    </source>
</evidence>
<sequence>MEAGGDLCFSPGSAALVSGVNEALQFVVGVWKRLAPTPFSSLVFSSAPAPEGGGGSTHSRLLRRVPAPSASSRNVDRRRFAESAGGLSPALEGDPGRWAGDPSFPGVLWSETLHLALPSWHSQ</sequence>
<reference evidence="2" key="1">
    <citation type="submission" date="2019-04" db="EMBL/GenBank/DDBJ databases">
        <authorList>
            <person name="Alioto T."/>
            <person name="Alioto T."/>
        </authorList>
    </citation>
    <scope>NUCLEOTIDE SEQUENCE [LARGE SCALE GENOMIC DNA]</scope>
</reference>
<dbReference type="EMBL" id="CABDUW010000095">
    <property type="protein sequence ID" value="VTJ58151.1"/>
    <property type="molecule type" value="Genomic_DNA"/>
</dbReference>
<comment type="caution">
    <text evidence="2">The sequence shown here is derived from an EMBL/GenBank/DDBJ whole genome shotgun (WGS) entry which is preliminary data.</text>
</comment>
<proteinExistence type="predicted"/>
<dbReference type="Proteomes" id="UP000335636">
    <property type="component" value="Unassembled WGS sequence"/>
</dbReference>
<evidence type="ECO:0000313" key="2">
    <source>
        <dbReference type="EMBL" id="VTJ58151.1"/>
    </source>
</evidence>
<gene>
    <name evidence="2" type="ORF">MONAX_5E009315</name>
</gene>
<keyword evidence="3" id="KW-1185">Reference proteome</keyword>
<name>A0A5E4AN25_MARMO</name>
<feature type="region of interest" description="Disordered" evidence="1">
    <location>
        <begin position="48"/>
        <end position="98"/>
    </location>
</feature>
<evidence type="ECO:0000256" key="1">
    <source>
        <dbReference type="SAM" id="MobiDB-lite"/>
    </source>
</evidence>
<protein>
    <submittedName>
        <fullName evidence="2">Uncharacterized protein</fullName>
    </submittedName>
</protein>
<accession>A0A5E4AN25</accession>
<organism evidence="2 3">
    <name type="scientific">Marmota monax</name>
    <name type="common">Woodchuck</name>
    <dbReference type="NCBI Taxonomy" id="9995"/>
    <lineage>
        <taxon>Eukaryota</taxon>
        <taxon>Metazoa</taxon>
        <taxon>Chordata</taxon>
        <taxon>Craniata</taxon>
        <taxon>Vertebrata</taxon>
        <taxon>Euteleostomi</taxon>
        <taxon>Mammalia</taxon>
        <taxon>Eutheria</taxon>
        <taxon>Euarchontoglires</taxon>
        <taxon>Glires</taxon>
        <taxon>Rodentia</taxon>
        <taxon>Sciuromorpha</taxon>
        <taxon>Sciuridae</taxon>
        <taxon>Xerinae</taxon>
        <taxon>Marmotini</taxon>
        <taxon>Marmota</taxon>
    </lineage>
</organism>
<dbReference type="AlphaFoldDB" id="A0A5E4AN25"/>